<feature type="domain" description="Peptidase M24" evidence="1">
    <location>
        <begin position="205"/>
        <end position="338"/>
    </location>
</feature>
<dbReference type="SUPFAM" id="SSF55920">
    <property type="entry name" value="Creatinase/aminopeptidase"/>
    <property type="match status" value="1"/>
</dbReference>
<reference evidence="3" key="1">
    <citation type="journal article" date="2015" name="Nature">
        <title>Complex archaea that bridge the gap between prokaryotes and eukaryotes.</title>
        <authorList>
            <person name="Spang A."/>
            <person name="Saw J.H."/>
            <person name="Jorgensen S.L."/>
            <person name="Zaremba-Niedzwiedzka K."/>
            <person name="Martijn J."/>
            <person name="Lind A.E."/>
            <person name="van Eijk R."/>
            <person name="Schleper C."/>
            <person name="Guy L."/>
            <person name="Ettema T.J."/>
        </authorList>
    </citation>
    <scope>NUCLEOTIDE SEQUENCE</scope>
</reference>
<dbReference type="SUPFAM" id="SSF53092">
    <property type="entry name" value="Creatinase/prolidase N-terminal domain"/>
    <property type="match status" value="1"/>
</dbReference>
<evidence type="ECO:0000259" key="1">
    <source>
        <dbReference type="Pfam" id="PF00557"/>
    </source>
</evidence>
<comment type="caution">
    <text evidence="3">The sequence shown here is derived from an EMBL/GenBank/DDBJ whole genome shotgun (WGS) entry which is preliminary data.</text>
</comment>
<feature type="non-terminal residue" evidence="3">
    <location>
        <position position="1"/>
    </location>
</feature>
<dbReference type="InterPro" id="IPR029149">
    <property type="entry name" value="Creatin/AminoP/Spt16_N"/>
</dbReference>
<dbReference type="Gene3D" id="3.40.350.10">
    <property type="entry name" value="Creatinase/prolidase N-terminal domain"/>
    <property type="match status" value="1"/>
</dbReference>
<accession>A0A0F8VWW1</accession>
<dbReference type="Pfam" id="PF00557">
    <property type="entry name" value="Peptidase_M24"/>
    <property type="match status" value="1"/>
</dbReference>
<dbReference type="PANTHER" id="PTHR46112">
    <property type="entry name" value="AMINOPEPTIDASE"/>
    <property type="match status" value="1"/>
</dbReference>
<protein>
    <recommendedName>
        <fullName evidence="4">Peptidase M24 domain-containing protein</fullName>
    </recommendedName>
</protein>
<dbReference type="PANTHER" id="PTHR46112:SF3">
    <property type="entry name" value="AMINOPEPTIDASE YPDF"/>
    <property type="match status" value="1"/>
</dbReference>
<dbReference type="InterPro" id="IPR000587">
    <property type="entry name" value="Creatinase_N"/>
</dbReference>
<dbReference type="EMBL" id="LAZR01068870">
    <property type="protein sequence ID" value="KKK48832.1"/>
    <property type="molecule type" value="Genomic_DNA"/>
</dbReference>
<feature type="non-terminal residue" evidence="3">
    <location>
        <position position="338"/>
    </location>
</feature>
<sequence length="338" mass="36278">SLQEEDRAALGDIVVLVVDESASQRIAQRPEQVAAAVATLEAEVAQLGNTELRILRLGDGKGDAGTLLMTALSQALGEVPRDRLVGAILLSDPHSVRYFSGFSGEDSWLLVGPRWLRLLTDGRFIEQAGLDCPHIPAIVRTGGMMDILEQGLSGRRVRRLGIEGNAMTVTLRGALGHALGKLRIHAFSGEIPALRERKDPAELMAIRKAVRIAEGAMREMLAGGARKFVGRTERQIAAELDYRMRMRGAARAAFETIVAAGSNSALPHYRPGGKKVRKGDFVLIDWGAVVDGYASDLTRVVFTGSIPAPISRIYEIVLRAQAAGIRAIAPGVSCSSVD</sequence>
<feature type="domain" description="Creatinase N-terminal" evidence="2">
    <location>
        <begin position="85"/>
        <end position="196"/>
    </location>
</feature>
<dbReference type="Gene3D" id="3.90.230.10">
    <property type="entry name" value="Creatinase/methionine aminopeptidase superfamily"/>
    <property type="match status" value="1"/>
</dbReference>
<evidence type="ECO:0008006" key="4">
    <source>
        <dbReference type="Google" id="ProtNLM"/>
    </source>
</evidence>
<dbReference type="InterPro" id="IPR000994">
    <property type="entry name" value="Pept_M24"/>
</dbReference>
<evidence type="ECO:0000313" key="3">
    <source>
        <dbReference type="EMBL" id="KKK48832.1"/>
    </source>
</evidence>
<organism evidence="3">
    <name type="scientific">marine sediment metagenome</name>
    <dbReference type="NCBI Taxonomy" id="412755"/>
    <lineage>
        <taxon>unclassified sequences</taxon>
        <taxon>metagenomes</taxon>
        <taxon>ecological metagenomes</taxon>
    </lineage>
</organism>
<proteinExistence type="predicted"/>
<evidence type="ECO:0000259" key="2">
    <source>
        <dbReference type="Pfam" id="PF01321"/>
    </source>
</evidence>
<dbReference type="InterPro" id="IPR036005">
    <property type="entry name" value="Creatinase/aminopeptidase-like"/>
</dbReference>
<name>A0A0F8VWW1_9ZZZZ</name>
<dbReference type="Pfam" id="PF01321">
    <property type="entry name" value="Creatinase_N"/>
    <property type="match status" value="1"/>
</dbReference>
<gene>
    <name evidence="3" type="ORF">LCGC14_3141160</name>
</gene>
<dbReference type="AlphaFoldDB" id="A0A0F8VWW1"/>
<dbReference type="InterPro" id="IPR050659">
    <property type="entry name" value="Peptidase_M24B"/>
</dbReference>